<keyword evidence="2" id="KW-1185">Reference proteome</keyword>
<organism evidence="1 2">
    <name type="scientific">Actinocorallia herbida</name>
    <dbReference type="NCBI Taxonomy" id="58109"/>
    <lineage>
        <taxon>Bacteria</taxon>
        <taxon>Bacillati</taxon>
        <taxon>Actinomycetota</taxon>
        <taxon>Actinomycetes</taxon>
        <taxon>Streptosporangiales</taxon>
        <taxon>Thermomonosporaceae</taxon>
        <taxon>Actinocorallia</taxon>
    </lineage>
</organism>
<gene>
    <name evidence="1" type="ORF">EDD29_2402</name>
</gene>
<dbReference type="AlphaFoldDB" id="A0A3N1CU90"/>
<proteinExistence type="predicted"/>
<dbReference type="Proteomes" id="UP000272400">
    <property type="component" value="Unassembled WGS sequence"/>
</dbReference>
<dbReference type="EMBL" id="RJKE01000001">
    <property type="protein sequence ID" value="ROO84873.1"/>
    <property type="molecule type" value="Genomic_DNA"/>
</dbReference>
<reference evidence="1 2" key="1">
    <citation type="submission" date="2018-11" db="EMBL/GenBank/DDBJ databases">
        <title>Sequencing the genomes of 1000 actinobacteria strains.</title>
        <authorList>
            <person name="Klenk H.-P."/>
        </authorList>
    </citation>
    <scope>NUCLEOTIDE SEQUENCE [LARGE SCALE GENOMIC DNA]</scope>
    <source>
        <strain evidence="1 2">DSM 44254</strain>
    </source>
</reference>
<accession>A0A3N1CU90</accession>
<sequence>MPGSATAATSAAVDATWNTRMTRAGGILEAHHCSTTTACGGWVTGDRMSQYGSRDRAGAGASRSGVLRSYHSGIVLGS</sequence>
<dbReference type="RefSeq" id="WP_148085931.1">
    <property type="nucleotide sequence ID" value="NZ_RJKE01000001.1"/>
</dbReference>
<evidence type="ECO:0000313" key="2">
    <source>
        <dbReference type="Proteomes" id="UP000272400"/>
    </source>
</evidence>
<evidence type="ECO:0000313" key="1">
    <source>
        <dbReference type="EMBL" id="ROO84873.1"/>
    </source>
</evidence>
<name>A0A3N1CU90_9ACTN</name>
<comment type="caution">
    <text evidence="1">The sequence shown here is derived from an EMBL/GenBank/DDBJ whole genome shotgun (WGS) entry which is preliminary data.</text>
</comment>
<protein>
    <submittedName>
        <fullName evidence="1">Uncharacterized protein</fullName>
    </submittedName>
</protein>